<dbReference type="InterPro" id="IPR000089">
    <property type="entry name" value="Biotin_lipoyl"/>
</dbReference>
<evidence type="ECO:0000313" key="4">
    <source>
        <dbReference type="EMBL" id="MBA1374392.1"/>
    </source>
</evidence>
<dbReference type="Gene3D" id="2.40.50.100">
    <property type="match status" value="1"/>
</dbReference>
<dbReference type="GO" id="GO:0006086">
    <property type="term" value="P:pyruvate decarboxylation to acetyl-CoA"/>
    <property type="evidence" value="ECO:0007669"/>
    <property type="project" value="InterPro"/>
</dbReference>
<reference evidence="4 5" key="1">
    <citation type="journal article" date="1994" name="Int. J. Syst. Bacteriol.">
        <title>Phylogenetic positions of novel aerobic, bacteriochlorophyll a-containing bacteria and description of Roseococcus thiosulfatophilus gen. nov., sp. nov., Erythromicrobium ramosum gen. nov., sp. nov., and Erythrobacter litoralis sp. nov.</title>
        <authorList>
            <person name="Yurkov V."/>
            <person name="Stackebrandt E."/>
            <person name="Holmes A."/>
            <person name="Fuerst J.A."/>
            <person name="Hugenholtz P."/>
            <person name="Golecki J."/>
            <person name="Gad'on N."/>
            <person name="Gorlenko V.M."/>
            <person name="Kompantseva E.I."/>
            <person name="Drews G."/>
        </authorList>
    </citation>
    <scope>NUCLEOTIDE SEQUENCE [LARGE SCALE GENOMIC DNA]</scope>
    <source>
        <strain evidence="4 5">KR-99</strain>
    </source>
</reference>
<dbReference type="PROSITE" id="PS00189">
    <property type="entry name" value="LIPOYL"/>
    <property type="match status" value="1"/>
</dbReference>
<dbReference type="PANTHER" id="PTHR23151:SF90">
    <property type="entry name" value="DIHYDROLIPOYLLYSINE-RESIDUE ACETYLTRANSFERASE COMPONENT OF PYRUVATE DEHYDROGENASE COMPLEX, MITOCHONDRIAL-RELATED"/>
    <property type="match status" value="1"/>
</dbReference>
<protein>
    <submittedName>
        <fullName evidence="4">Dihydrolipoamide acyltransferase</fullName>
    </submittedName>
</protein>
<name>A0A7V8U8G1_9SPHN</name>
<dbReference type="Proteomes" id="UP000589292">
    <property type="component" value="Unassembled WGS sequence"/>
</dbReference>
<dbReference type="GO" id="GO:0045254">
    <property type="term" value="C:pyruvate dehydrogenase complex"/>
    <property type="evidence" value="ECO:0007669"/>
    <property type="project" value="InterPro"/>
</dbReference>
<dbReference type="InterPro" id="IPR011053">
    <property type="entry name" value="Single_hybrid_motif"/>
</dbReference>
<evidence type="ECO:0000256" key="1">
    <source>
        <dbReference type="ARBA" id="ARBA00001938"/>
    </source>
</evidence>
<sequence length="80" mass="8654">MEALMPAEIRIPKLGMSVTEVTLVEWMFGDGETVEKGDVLYTVETDKSTTEIEAQDSGVLRVTGEEGESYKIGDVIGTIG</sequence>
<evidence type="ECO:0000259" key="3">
    <source>
        <dbReference type="PROSITE" id="PS50968"/>
    </source>
</evidence>
<dbReference type="SUPFAM" id="SSF51230">
    <property type="entry name" value="Single hybrid motif"/>
    <property type="match status" value="1"/>
</dbReference>
<feature type="domain" description="Lipoyl-binding" evidence="3">
    <location>
        <begin position="6"/>
        <end position="80"/>
    </location>
</feature>
<gene>
    <name evidence="4" type="ORF">FG486_08580</name>
</gene>
<comment type="caution">
    <text evidence="4">The sequence shown here is derived from an EMBL/GenBank/DDBJ whole genome shotgun (WGS) entry which is preliminary data.</text>
</comment>
<evidence type="ECO:0000313" key="5">
    <source>
        <dbReference type="Proteomes" id="UP000589292"/>
    </source>
</evidence>
<organism evidence="4 5">
    <name type="scientific">Sphingomonas ursincola</name>
    <dbReference type="NCBI Taxonomy" id="56361"/>
    <lineage>
        <taxon>Bacteria</taxon>
        <taxon>Pseudomonadati</taxon>
        <taxon>Pseudomonadota</taxon>
        <taxon>Alphaproteobacteria</taxon>
        <taxon>Sphingomonadales</taxon>
        <taxon>Sphingomonadaceae</taxon>
        <taxon>Sphingomonas</taxon>
    </lineage>
</organism>
<dbReference type="CDD" id="cd06849">
    <property type="entry name" value="lipoyl_domain"/>
    <property type="match status" value="1"/>
</dbReference>
<dbReference type="EMBL" id="VDES01000002">
    <property type="protein sequence ID" value="MBA1374392.1"/>
    <property type="molecule type" value="Genomic_DNA"/>
</dbReference>
<proteinExistence type="predicted"/>
<keyword evidence="4" id="KW-0808">Transferase</keyword>
<dbReference type="InterPro" id="IPR003016">
    <property type="entry name" value="2-oxoA_DH_lipoyl-BS"/>
</dbReference>
<keyword evidence="4" id="KW-0012">Acyltransferase</keyword>
<accession>A0A7V8U8G1</accession>
<keyword evidence="5" id="KW-1185">Reference proteome</keyword>
<dbReference type="PROSITE" id="PS50968">
    <property type="entry name" value="BIOTINYL_LIPOYL"/>
    <property type="match status" value="1"/>
</dbReference>
<dbReference type="InterPro" id="IPR045257">
    <property type="entry name" value="E2/Pdx1"/>
</dbReference>
<evidence type="ECO:0000256" key="2">
    <source>
        <dbReference type="ARBA" id="ARBA00022823"/>
    </source>
</evidence>
<dbReference type="PANTHER" id="PTHR23151">
    <property type="entry name" value="DIHYDROLIPOAMIDE ACETYL/SUCCINYL-TRANSFERASE-RELATED"/>
    <property type="match status" value="1"/>
</dbReference>
<dbReference type="AlphaFoldDB" id="A0A7V8U8G1"/>
<keyword evidence="2" id="KW-0450">Lipoyl</keyword>
<comment type="cofactor">
    <cofactor evidence="1">
        <name>(R)-lipoate</name>
        <dbReference type="ChEBI" id="CHEBI:83088"/>
    </cofactor>
</comment>
<dbReference type="Pfam" id="PF00364">
    <property type="entry name" value="Biotin_lipoyl"/>
    <property type="match status" value="1"/>
</dbReference>
<dbReference type="GO" id="GO:0016746">
    <property type="term" value="F:acyltransferase activity"/>
    <property type="evidence" value="ECO:0007669"/>
    <property type="project" value="UniProtKB-KW"/>
</dbReference>